<dbReference type="Pfam" id="PF01209">
    <property type="entry name" value="Ubie_methyltran"/>
    <property type="match status" value="1"/>
</dbReference>
<organism evidence="1 2">
    <name type="scientific">Halopolyspora algeriensis</name>
    <dbReference type="NCBI Taxonomy" id="1500506"/>
    <lineage>
        <taxon>Bacteria</taxon>
        <taxon>Bacillati</taxon>
        <taxon>Actinomycetota</taxon>
        <taxon>Actinomycetes</taxon>
        <taxon>Actinomycetes incertae sedis</taxon>
        <taxon>Halopolyspora</taxon>
    </lineage>
</organism>
<gene>
    <name evidence="1" type="ORF">DFQ14_102473</name>
</gene>
<dbReference type="GO" id="GO:0032259">
    <property type="term" value="P:methylation"/>
    <property type="evidence" value="ECO:0007669"/>
    <property type="project" value="UniProtKB-KW"/>
</dbReference>
<keyword evidence="2" id="KW-1185">Reference proteome</keyword>
<dbReference type="RefSeq" id="WP_246195359.1">
    <property type="nucleotide sequence ID" value="NZ_QPJC01000002.1"/>
</dbReference>
<reference evidence="1 2" key="1">
    <citation type="submission" date="2018-07" db="EMBL/GenBank/DDBJ databases">
        <title>Genomic Encyclopedia of Type Strains, Phase III (KMG-III): the genomes of soil and plant-associated and newly described type strains.</title>
        <authorList>
            <person name="Whitman W."/>
        </authorList>
    </citation>
    <scope>NUCLEOTIDE SEQUENCE [LARGE SCALE GENOMIC DNA]</scope>
    <source>
        <strain evidence="1 2">CECT 8575</strain>
    </source>
</reference>
<protein>
    <submittedName>
        <fullName evidence="1">Ubiquinone/menaquinone biosynthesis C-methylase UbiE</fullName>
    </submittedName>
</protein>
<keyword evidence="1" id="KW-0489">Methyltransferase</keyword>
<keyword evidence="1" id="KW-0830">Ubiquinone</keyword>
<evidence type="ECO:0000313" key="2">
    <source>
        <dbReference type="Proteomes" id="UP000253495"/>
    </source>
</evidence>
<dbReference type="PANTHER" id="PTHR43591">
    <property type="entry name" value="METHYLTRANSFERASE"/>
    <property type="match status" value="1"/>
</dbReference>
<name>A0A368VXS9_9ACTN</name>
<dbReference type="GO" id="GO:0008168">
    <property type="term" value="F:methyltransferase activity"/>
    <property type="evidence" value="ECO:0007669"/>
    <property type="project" value="UniProtKB-KW"/>
</dbReference>
<dbReference type="InterPro" id="IPR029063">
    <property type="entry name" value="SAM-dependent_MTases_sf"/>
</dbReference>
<sequence length="247" mass="26861">MTASQERPPHGVVDEFDAAAGSYDRLVGANPGYHRHLALSARRLRLPDDGRGLRLLDAGCGTGASTAALLRAAPRAHIVAVDGSAEMLARARRKPWPVTVEFVHARLDELTDAGITGPFDGILAAYLVRNLPDVEAGLATLLALLRPGAGLAVHEYSVRGRIPARLMWSAVCWSVIIPAGRVATGRADLYRYLWRSVLDFDSTAEFRQRMRAAGFTDVRSSRMTGWQRGIVHTFLGHRPVPAPGRAR</sequence>
<accession>A0A368VXS9</accession>
<dbReference type="SUPFAM" id="SSF53335">
    <property type="entry name" value="S-adenosyl-L-methionine-dependent methyltransferases"/>
    <property type="match status" value="1"/>
</dbReference>
<keyword evidence="1" id="KW-0808">Transferase</keyword>
<dbReference type="PANTHER" id="PTHR43591:SF97">
    <property type="entry name" value="CLASS I SAM-DEPENDENT METHYLTRANSFERASE"/>
    <property type="match status" value="1"/>
</dbReference>
<dbReference type="Proteomes" id="UP000253495">
    <property type="component" value="Unassembled WGS sequence"/>
</dbReference>
<evidence type="ECO:0000313" key="1">
    <source>
        <dbReference type="EMBL" id="RCW46170.1"/>
    </source>
</evidence>
<dbReference type="AlphaFoldDB" id="A0A368VXS9"/>
<dbReference type="CDD" id="cd02440">
    <property type="entry name" value="AdoMet_MTases"/>
    <property type="match status" value="1"/>
</dbReference>
<comment type="caution">
    <text evidence="1">The sequence shown here is derived from an EMBL/GenBank/DDBJ whole genome shotgun (WGS) entry which is preliminary data.</text>
</comment>
<dbReference type="Gene3D" id="3.40.50.150">
    <property type="entry name" value="Vaccinia Virus protein VP39"/>
    <property type="match status" value="1"/>
</dbReference>
<dbReference type="EMBL" id="QPJC01000002">
    <property type="protein sequence ID" value="RCW46170.1"/>
    <property type="molecule type" value="Genomic_DNA"/>
</dbReference>
<proteinExistence type="predicted"/>